<proteinExistence type="predicted"/>
<sequence length="219" mass="23832">MGQHSTLPLAAFLLLLPFPEVAQQKATPIAPAQPANTPAAPEAVVLAGIVEPAAMLPVKVSDHGWVRQVFFAEGEYVKKRQILLRLYQKGQNSSEFDRHFLLAPQAGILVKKQVEVGQHVPTGGTVAMLQDVAQVKVPLLMPSPLEQRLKLCDPVSVSILELPSRTFTGLVETIAHTRKPASKQTVTVLIHNTGSPRIRPGMHATVRLPIRPVPAMARR</sequence>
<keyword evidence="2" id="KW-0175">Coiled coil</keyword>
<name>A0A212T597_9BACT</name>
<evidence type="ECO:0000256" key="2">
    <source>
        <dbReference type="ARBA" id="ARBA00023054"/>
    </source>
</evidence>
<evidence type="ECO:0000313" key="5">
    <source>
        <dbReference type="Proteomes" id="UP000198131"/>
    </source>
</evidence>
<dbReference type="AlphaFoldDB" id="A0A212T597"/>
<dbReference type="EMBL" id="FYEW01000001">
    <property type="protein sequence ID" value="SNC61006.1"/>
    <property type="molecule type" value="Genomic_DNA"/>
</dbReference>
<dbReference type="Gene3D" id="2.40.50.100">
    <property type="match status" value="1"/>
</dbReference>
<dbReference type="RefSeq" id="WP_088841722.1">
    <property type="nucleotide sequence ID" value="NZ_FYEW01000001.1"/>
</dbReference>
<feature type="signal peptide" evidence="3">
    <location>
        <begin position="1"/>
        <end position="22"/>
    </location>
</feature>
<dbReference type="GO" id="GO:0030313">
    <property type="term" value="C:cell envelope"/>
    <property type="evidence" value="ECO:0007669"/>
    <property type="project" value="UniProtKB-SubCell"/>
</dbReference>
<reference evidence="5" key="1">
    <citation type="submission" date="2017-06" db="EMBL/GenBank/DDBJ databases">
        <authorList>
            <person name="Varghese N."/>
            <person name="Submissions S."/>
        </authorList>
    </citation>
    <scope>NUCLEOTIDE SEQUENCE [LARGE SCALE GENOMIC DNA]</scope>
    <source>
        <strain evidence="5">DSM 11116</strain>
    </source>
</reference>
<dbReference type="OrthoDB" id="881943at2"/>
<dbReference type="PANTHER" id="PTHR32347">
    <property type="entry name" value="EFFLUX SYSTEM COMPONENT YKNX-RELATED"/>
    <property type="match status" value="1"/>
</dbReference>
<dbReference type="InterPro" id="IPR050465">
    <property type="entry name" value="UPF0194_transport"/>
</dbReference>
<dbReference type="SUPFAM" id="SSF111369">
    <property type="entry name" value="HlyD-like secretion proteins"/>
    <property type="match status" value="1"/>
</dbReference>
<comment type="subcellular location">
    <subcellularLocation>
        <location evidence="1">Cell envelope</location>
    </subcellularLocation>
</comment>
<gene>
    <name evidence="4" type="ORF">SAMN06265337_0376</name>
</gene>
<evidence type="ECO:0000313" key="4">
    <source>
        <dbReference type="EMBL" id="SNC61006.1"/>
    </source>
</evidence>
<accession>A0A212T597</accession>
<keyword evidence="3" id="KW-0732">Signal</keyword>
<evidence type="ECO:0000256" key="1">
    <source>
        <dbReference type="ARBA" id="ARBA00004196"/>
    </source>
</evidence>
<evidence type="ECO:0000256" key="3">
    <source>
        <dbReference type="SAM" id="SignalP"/>
    </source>
</evidence>
<organism evidence="4 5">
    <name type="scientific">Hymenobacter gelipurpurascens</name>
    <dbReference type="NCBI Taxonomy" id="89968"/>
    <lineage>
        <taxon>Bacteria</taxon>
        <taxon>Pseudomonadati</taxon>
        <taxon>Bacteroidota</taxon>
        <taxon>Cytophagia</taxon>
        <taxon>Cytophagales</taxon>
        <taxon>Hymenobacteraceae</taxon>
        <taxon>Hymenobacter</taxon>
    </lineage>
</organism>
<dbReference type="Proteomes" id="UP000198131">
    <property type="component" value="Unassembled WGS sequence"/>
</dbReference>
<protein>
    <submittedName>
        <fullName evidence="4">Barrel-sandwich domain of CusB or HlyD membrane-fusion</fullName>
    </submittedName>
</protein>
<dbReference type="PANTHER" id="PTHR32347:SF23">
    <property type="entry name" value="BLL5650 PROTEIN"/>
    <property type="match status" value="1"/>
</dbReference>
<dbReference type="Gene3D" id="2.40.30.170">
    <property type="match status" value="1"/>
</dbReference>
<feature type="chain" id="PRO_5011271904" evidence="3">
    <location>
        <begin position="23"/>
        <end position="219"/>
    </location>
</feature>
<keyword evidence="5" id="KW-1185">Reference proteome</keyword>